<dbReference type="Proteomes" id="UP001341840">
    <property type="component" value="Unassembled WGS sequence"/>
</dbReference>
<keyword evidence="3" id="KW-1185">Reference proteome</keyword>
<comment type="caution">
    <text evidence="2">The sequence shown here is derived from an EMBL/GenBank/DDBJ whole genome shotgun (WGS) entry which is preliminary data.</text>
</comment>
<dbReference type="EMBL" id="JASCZI010000932">
    <property type="protein sequence ID" value="MED6113842.1"/>
    <property type="molecule type" value="Genomic_DNA"/>
</dbReference>
<protein>
    <recommendedName>
        <fullName evidence="4">DUF4283 domain-containing protein</fullName>
    </recommendedName>
</protein>
<reference evidence="2 3" key="1">
    <citation type="journal article" date="2023" name="Plants (Basel)">
        <title>Bridging the Gap: Combining Genomics and Transcriptomics Approaches to Understand Stylosanthes scabra, an Orphan Legume from the Brazilian Caatinga.</title>
        <authorList>
            <person name="Ferreira-Neto J.R.C."/>
            <person name="da Silva M.D."/>
            <person name="Binneck E."/>
            <person name="de Melo N.F."/>
            <person name="da Silva R.H."/>
            <person name="de Melo A.L.T.M."/>
            <person name="Pandolfi V."/>
            <person name="Bustamante F.O."/>
            <person name="Brasileiro-Vidal A.C."/>
            <person name="Benko-Iseppon A.M."/>
        </authorList>
    </citation>
    <scope>NUCLEOTIDE SEQUENCE [LARGE SCALE GENOMIC DNA]</scope>
    <source>
        <tissue evidence="2">Leaves</tissue>
    </source>
</reference>
<proteinExistence type="predicted"/>
<feature type="region of interest" description="Disordered" evidence="1">
    <location>
        <begin position="17"/>
        <end position="38"/>
    </location>
</feature>
<evidence type="ECO:0000313" key="2">
    <source>
        <dbReference type="EMBL" id="MED6113842.1"/>
    </source>
</evidence>
<evidence type="ECO:0000256" key="1">
    <source>
        <dbReference type="SAM" id="MobiDB-lite"/>
    </source>
</evidence>
<sequence length="466" mass="52217">MRWVEVRRATTKDIGFNGATVKDTGDNEAPAMRKERDHEGRKEVDVVWSIEHRDLLNRSLLGVSIKPIEFRKVMNFLLDEWKGPGEIECRDMRPYRCLITFSSMEIKDGAMEDELLNSVFDELRPHWEFCESLTRRVWIEIMGLPIGLWCTENLNRITKLWGRLIRQDDRIEEKKSFSTARVLLDSFQWEMIHEWISLKVDDKVFELFVKEFGSEVYSVQAHPDLMEEDFGSLLEGSGNRGSAMVVAPASSGASPVIFEKNSKKVNVGDPLIEVVINGRLDNMQELRLGEEYGGEDCGVSGLDFMSASKVDGHCSIKGVHSGLVGFDPVVHEAHIACRTKLNPFEYQTGPDRLMVLPNTLGNRNSSSTDDCPFPPAPPLQLVPFDPAVVGAWEATASSSRDVFASKRKKQGGDTEVGDEGESVESLYCINYDATRWGRTLVGETSEDTPAVESFAVKVSERSGSVL</sequence>
<name>A0ABU6QPU9_9FABA</name>
<accession>A0ABU6QPU9</accession>
<organism evidence="2 3">
    <name type="scientific">Stylosanthes scabra</name>
    <dbReference type="NCBI Taxonomy" id="79078"/>
    <lineage>
        <taxon>Eukaryota</taxon>
        <taxon>Viridiplantae</taxon>
        <taxon>Streptophyta</taxon>
        <taxon>Embryophyta</taxon>
        <taxon>Tracheophyta</taxon>
        <taxon>Spermatophyta</taxon>
        <taxon>Magnoliopsida</taxon>
        <taxon>eudicotyledons</taxon>
        <taxon>Gunneridae</taxon>
        <taxon>Pentapetalae</taxon>
        <taxon>rosids</taxon>
        <taxon>fabids</taxon>
        <taxon>Fabales</taxon>
        <taxon>Fabaceae</taxon>
        <taxon>Papilionoideae</taxon>
        <taxon>50 kb inversion clade</taxon>
        <taxon>dalbergioids sensu lato</taxon>
        <taxon>Dalbergieae</taxon>
        <taxon>Pterocarpus clade</taxon>
        <taxon>Stylosanthes</taxon>
    </lineage>
</organism>
<gene>
    <name evidence="2" type="ORF">PIB30_074621</name>
</gene>
<evidence type="ECO:0000313" key="3">
    <source>
        <dbReference type="Proteomes" id="UP001341840"/>
    </source>
</evidence>
<evidence type="ECO:0008006" key="4">
    <source>
        <dbReference type="Google" id="ProtNLM"/>
    </source>
</evidence>